<dbReference type="InterPro" id="IPR016024">
    <property type="entry name" value="ARM-type_fold"/>
</dbReference>
<protein>
    <submittedName>
        <fullName evidence="1">Uncharacterized protein</fullName>
    </submittedName>
</protein>
<dbReference type="SUPFAM" id="SSF48371">
    <property type="entry name" value="ARM repeat"/>
    <property type="match status" value="1"/>
</dbReference>
<evidence type="ECO:0000313" key="2">
    <source>
        <dbReference type="Proteomes" id="UP000023152"/>
    </source>
</evidence>
<accession>X6P9W9</accession>
<gene>
    <name evidence="1" type="ORF">RFI_02662</name>
</gene>
<organism evidence="1 2">
    <name type="scientific">Reticulomyxa filosa</name>
    <dbReference type="NCBI Taxonomy" id="46433"/>
    <lineage>
        <taxon>Eukaryota</taxon>
        <taxon>Sar</taxon>
        <taxon>Rhizaria</taxon>
        <taxon>Retaria</taxon>
        <taxon>Foraminifera</taxon>
        <taxon>Monothalamids</taxon>
        <taxon>Reticulomyxidae</taxon>
        <taxon>Reticulomyxa</taxon>
    </lineage>
</organism>
<reference evidence="1 2" key="1">
    <citation type="journal article" date="2013" name="Curr. Biol.">
        <title>The Genome of the Foraminiferan Reticulomyxa filosa.</title>
        <authorList>
            <person name="Glockner G."/>
            <person name="Hulsmann N."/>
            <person name="Schleicher M."/>
            <person name="Noegel A.A."/>
            <person name="Eichinger L."/>
            <person name="Gallinger C."/>
            <person name="Pawlowski J."/>
            <person name="Sierra R."/>
            <person name="Euteneuer U."/>
            <person name="Pillet L."/>
            <person name="Moustafa A."/>
            <person name="Platzer M."/>
            <person name="Groth M."/>
            <person name="Szafranski K."/>
            <person name="Schliwa M."/>
        </authorList>
    </citation>
    <scope>NUCLEOTIDE SEQUENCE [LARGE SCALE GENOMIC DNA]</scope>
</reference>
<dbReference type="Gene3D" id="1.25.10.10">
    <property type="entry name" value="Leucine-rich Repeat Variant"/>
    <property type="match status" value="1"/>
</dbReference>
<dbReference type="Proteomes" id="UP000023152">
    <property type="component" value="Unassembled WGS sequence"/>
</dbReference>
<sequence>MCKITWSNCSEKHFDDVFKCLINGLKDSDSFVRKSCMEALVTFSWKWNERQLDITVQCLIDGFQKWILLQIDSVFTCLINGLKNDRELYAESIGFLSMKLSKKQLDDVFECLNGLKDEKECIRVLYKDARISCAKSLGEMSTNFTDKQLKEKRHYFYSYQTALGNLLTKWNEKQLDIIFQFVLSCKDGDIHVPVLCTRLLETIFAELEGMLLEEAFDALMNVCKRLIDISNDTKALQKISTN</sequence>
<dbReference type="InterPro" id="IPR011989">
    <property type="entry name" value="ARM-like"/>
</dbReference>
<comment type="caution">
    <text evidence="1">The sequence shown here is derived from an EMBL/GenBank/DDBJ whole genome shotgun (WGS) entry which is preliminary data.</text>
</comment>
<evidence type="ECO:0000313" key="1">
    <source>
        <dbReference type="EMBL" id="ETO34432.1"/>
    </source>
</evidence>
<dbReference type="AlphaFoldDB" id="X6P9W9"/>
<proteinExistence type="predicted"/>
<keyword evidence="2" id="KW-1185">Reference proteome</keyword>
<name>X6P9W9_RETFI</name>
<dbReference type="EMBL" id="ASPP01002575">
    <property type="protein sequence ID" value="ETO34432.1"/>
    <property type="molecule type" value="Genomic_DNA"/>
</dbReference>